<dbReference type="Proteomes" id="UP000400981">
    <property type="component" value="Unassembled WGS sequence"/>
</dbReference>
<keyword evidence="2" id="KW-1185">Reference proteome</keyword>
<evidence type="ECO:0000313" key="2">
    <source>
        <dbReference type="Proteomes" id="UP000400981"/>
    </source>
</evidence>
<proteinExistence type="predicted"/>
<protein>
    <submittedName>
        <fullName evidence="1">Uncharacterized protein</fullName>
    </submittedName>
</protein>
<sequence length="71" mass="8456">MIIRANHNQLVRVKWHNSQTVRRCTVSQHANVGHAFYQSTYDIATELLLNVNLDFWMLPHKGRQHLWQAFN</sequence>
<evidence type="ECO:0000313" key="1">
    <source>
        <dbReference type="EMBL" id="VVD94883.1"/>
    </source>
</evidence>
<accession>A0A5E4U5L0</accession>
<name>A0A5E4U5L0_9BURK</name>
<reference evidence="1 2" key="1">
    <citation type="submission" date="2019-08" db="EMBL/GenBank/DDBJ databases">
        <authorList>
            <person name="Peeters C."/>
        </authorList>
    </citation>
    <scope>NUCLEOTIDE SEQUENCE [LARGE SCALE GENOMIC DNA]</scope>
    <source>
        <strain evidence="1 2">LMG 31012</strain>
    </source>
</reference>
<organism evidence="1 2">
    <name type="scientific">Pandoraea eparura</name>
    <dbReference type="NCBI Taxonomy" id="2508291"/>
    <lineage>
        <taxon>Bacteria</taxon>
        <taxon>Pseudomonadati</taxon>
        <taxon>Pseudomonadota</taxon>
        <taxon>Betaproteobacteria</taxon>
        <taxon>Burkholderiales</taxon>
        <taxon>Burkholderiaceae</taxon>
        <taxon>Pandoraea</taxon>
    </lineage>
</organism>
<dbReference type="AlphaFoldDB" id="A0A5E4U5L0"/>
<dbReference type="EMBL" id="CABPSH010000003">
    <property type="protein sequence ID" value="VVD94883.1"/>
    <property type="molecule type" value="Genomic_DNA"/>
</dbReference>
<gene>
    <name evidence="1" type="ORF">PEP31012_01796</name>
</gene>